<evidence type="ECO:0000313" key="1">
    <source>
        <dbReference type="EMBL" id="KYN30685.1"/>
    </source>
</evidence>
<dbReference type="EMBL" id="KQ982007">
    <property type="protein sequence ID" value="KYN30685.1"/>
    <property type="molecule type" value="Genomic_DNA"/>
</dbReference>
<sequence>MSALAVSWFAVRSEICSHSDHTSPILIITPPLFQFTCNDLNEARVLVHIYKTYKLETRTSSTTNRIFAT</sequence>
<dbReference type="Proteomes" id="UP000078541">
    <property type="component" value="Unassembled WGS sequence"/>
</dbReference>
<name>A0A151JSV9_9HYME</name>
<gene>
    <name evidence="1" type="ORF">ALC56_15011</name>
</gene>
<proteinExistence type="predicted"/>
<protein>
    <submittedName>
        <fullName evidence="1">Uncharacterized protein</fullName>
    </submittedName>
</protein>
<accession>A0A151JSV9</accession>
<dbReference type="AlphaFoldDB" id="A0A151JSV9"/>
<reference evidence="1 2" key="1">
    <citation type="submission" date="2016-03" db="EMBL/GenBank/DDBJ databases">
        <title>Trachymyrmex septentrionalis WGS genome.</title>
        <authorList>
            <person name="Nygaard S."/>
            <person name="Hu H."/>
            <person name="Boomsma J."/>
            <person name="Zhang G."/>
        </authorList>
    </citation>
    <scope>NUCLEOTIDE SEQUENCE [LARGE SCALE GENOMIC DNA]</scope>
    <source>
        <strain evidence="1">Tsep2-gDNA-1</strain>
        <tissue evidence="1">Whole body</tissue>
    </source>
</reference>
<keyword evidence="2" id="KW-1185">Reference proteome</keyword>
<organism evidence="1 2">
    <name type="scientific">Trachymyrmex septentrionalis</name>
    <dbReference type="NCBI Taxonomy" id="34720"/>
    <lineage>
        <taxon>Eukaryota</taxon>
        <taxon>Metazoa</taxon>
        <taxon>Ecdysozoa</taxon>
        <taxon>Arthropoda</taxon>
        <taxon>Hexapoda</taxon>
        <taxon>Insecta</taxon>
        <taxon>Pterygota</taxon>
        <taxon>Neoptera</taxon>
        <taxon>Endopterygota</taxon>
        <taxon>Hymenoptera</taxon>
        <taxon>Apocrita</taxon>
        <taxon>Aculeata</taxon>
        <taxon>Formicoidea</taxon>
        <taxon>Formicidae</taxon>
        <taxon>Myrmicinae</taxon>
        <taxon>Trachymyrmex</taxon>
    </lineage>
</organism>
<evidence type="ECO:0000313" key="2">
    <source>
        <dbReference type="Proteomes" id="UP000078541"/>
    </source>
</evidence>